<reference evidence="2 3" key="1">
    <citation type="journal article" date="2006" name="Nature">
        <title>Global trends of whole-genome duplications revealed by the ciliate Paramecium tetraurelia.</title>
        <authorList>
            <consortium name="Genoscope"/>
            <person name="Aury J.-M."/>
            <person name="Jaillon O."/>
            <person name="Duret L."/>
            <person name="Noel B."/>
            <person name="Jubin C."/>
            <person name="Porcel B.M."/>
            <person name="Segurens B."/>
            <person name="Daubin V."/>
            <person name="Anthouard V."/>
            <person name="Aiach N."/>
            <person name="Arnaiz O."/>
            <person name="Billaut A."/>
            <person name="Beisson J."/>
            <person name="Blanc I."/>
            <person name="Bouhouche K."/>
            <person name="Camara F."/>
            <person name="Duharcourt S."/>
            <person name="Guigo R."/>
            <person name="Gogendeau D."/>
            <person name="Katinka M."/>
            <person name="Keller A.-M."/>
            <person name="Kissmehl R."/>
            <person name="Klotz C."/>
            <person name="Koll F."/>
            <person name="Le Moue A."/>
            <person name="Lepere C."/>
            <person name="Malinsky S."/>
            <person name="Nowacki M."/>
            <person name="Nowak J.K."/>
            <person name="Plattner H."/>
            <person name="Poulain J."/>
            <person name="Ruiz F."/>
            <person name="Serrano V."/>
            <person name="Zagulski M."/>
            <person name="Dessen P."/>
            <person name="Betermier M."/>
            <person name="Weissenbach J."/>
            <person name="Scarpelli C."/>
            <person name="Schachter V."/>
            <person name="Sperling L."/>
            <person name="Meyer E."/>
            <person name="Cohen J."/>
            <person name="Wincker P."/>
        </authorList>
    </citation>
    <scope>NUCLEOTIDE SEQUENCE [LARGE SCALE GENOMIC DNA]</scope>
    <source>
        <strain evidence="2 3">Stock d4-2</strain>
    </source>
</reference>
<keyword evidence="3" id="KW-1185">Reference proteome</keyword>
<organism evidence="2 3">
    <name type="scientific">Paramecium tetraurelia</name>
    <dbReference type="NCBI Taxonomy" id="5888"/>
    <lineage>
        <taxon>Eukaryota</taxon>
        <taxon>Sar</taxon>
        <taxon>Alveolata</taxon>
        <taxon>Ciliophora</taxon>
        <taxon>Intramacronucleata</taxon>
        <taxon>Oligohymenophorea</taxon>
        <taxon>Peniculida</taxon>
        <taxon>Parameciidae</taxon>
        <taxon>Paramecium</taxon>
    </lineage>
</organism>
<sequence length="445" mass="52859">MNNHSQNLPKLDQTPRTFQSSYHSLGRSNVNFARSFYKDENEMNGYKNFRNEQRTQTNFNNEQSSLGTEIMISLNQREWRQKNCNQQLLQFIENYYAQGKIKITVTFDSMFGENLQKIEKQKYNLLNLSIKSTEIDDEDKLYQQRIYQFKGKQENNLLPLIEMIIYSNSYFPYFQQIVQKVGGKVEINYGGCYLWIPPPSIKQTKINDFNCCFDTICQYLENTVILQIECSSNAEALIKYNILKKQEVLQQIERTLNVGCYDVVILNLERSKMEYQSYMDFNLLFKHNQLYFLSNNNGKSIVEQQNKLNEILKSKDIIKKESITDSIIFYDLPEDEDQTEIKINHLRRQYPEINIEISNCQTLQDQKLQLQITTTTWLTKDQDKTEFVKQARQIKSQIEEIQLPCKIITISQNQKIIWENYLSEYFQNYSSCFSVHSKAMIQKQY</sequence>
<dbReference type="InParanoid" id="A0C1X4"/>
<dbReference type="Proteomes" id="UP000000600">
    <property type="component" value="Unassembled WGS sequence"/>
</dbReference>
<protein>
    <submittedName>
        <fullName evidence="2">Uncharacterized protein</fullName>
    </submittedName>
</protein>
<dbReference type="KEGG" id="ptm:GSPATT00034268001"/>
<name>A0C1X4_PARTE</name>
<gene>
    <name evidence="2" type="ORF">GSPATT00034268001</name>
</gene>
<accession>A0C1X4</accession>
<dbReference type="RefSeq" id="XP_001432188.1">
    <property type="nucleotide sequence ID" value="XM_001432151.1"/>
</dbReference>
<dbReference type="EMBL" id="CT868034">
    <property type="protein sequence ID" value="CAK64791.1"/>
    <property type="molecule type" value="Genomic_DNA"/>
</dbReference>
<evidence type="ECO:0000313" key="3">
    <source>
        <dbReference type="Proteomes" id="UP000000600"/>
    </source>
</evidence>
<dbReference type="AlphaFoldDB" id="A0C1X4"/>
<evidence type="ECO:0000256" key="1">
    <source>
        <dbReference type="SAM" id="MobiDB-lite"/>
    </source>
</evidence>
<proteinExistence type="predicted"/>
<evidence type="ECO:0000313" key="2">
    <source>
        <dbReference type="EMBL" id="CAK64791.1"/>
    </source>
</evidence>
<dbReference type="GeneID" id="5017973"/>
<dbReference type="HOGENOM" id="CLU_616049_0_0_1"/>
<feature type="region of interest" description="Disordered" evidence="1">
    <location>
        <begin position="1"/>
        <end position="22"/>
    </location>
</feature>